<evidence type="ECO:0000256" key="1">
    <source>
        <dbReference type="SAM" id="MobiDB-lite"/>
    </source>
</evidence>
<accession>A0AAQ3MV54</accession>
<keyword evidence="3" id="KW-1185">Reference proteome</keyword>
<organism evidence="2 3">
    <name type="scientific">Vigna mungo</name>
    <name type="common">Black gram</name>
    <name type="synonym">Phaseolus mungo</name>
    <dbReference type="NCBI Taxonomy" id="3915"/>
    <lineage>
        <taxon>Eukaryota</taxon>
        <taxon>Viridiplantae</taxon>
        <taxon>Streptophyta</taxon>
        <taxon>Embryophyta</taxon>
        <taxon>Tracheophyta</taxon>
        <taxon>Spermatophyta</taxon>
        <taxon>Magnoliopsida</taxon>
        <taxon>eudicotyledons</taxon>
        <taxon>Gunneridae</taxon>
        <taxon>Pentapetalae</taxon>
        <taxon>rosids</taxon>
        <taxon>fabids</taxon>
        <taxon>Fabales</taxon>
        <taxon>Fabaceae</taxon>
        <taxon>Papilionoideae</taxon>
        <taxon>50 kb inversion clade</taxon>
        <taxon>NPAAA clade</taxon>
        <taxon>indigoferoid/millettioid clade</taxon>
        <taxon>Phaseoleae</taxon>
        <taxon>Vigna</taxon>
    </lineage>
</organism>
<evidence type="ECO:0000313" key="3">
    <source>
        <dbReference type="Proteomes" id="UP001374535"/>
    </source>
</evidence>
<evidence type="ECO:0000313" key="2">
    <source>
        <dbReference type="EMBL" id="WVY97715.1"/>
    </source>
</evidence>
<protein>
    <submittedName>
        <fullName evidence="2">Uncharacterized protein</fullName>
    </submittedName>
</protein>
<dbReference type="AlphaFoldDB" id="A0AAQ3MV54"/>
<name>A0AAQ3MV54_VIGMU</name>
<gene>
    <name evidence="2" type="ORF">V8G54_029866</name>
</gene>
<proteinExistence type="predicted"/>
<sequence length="189" mass="21478">MINPLNATQNPEELIVSLLVKKLTISSRSHPINHFIPLLQSSSLIQTPDQNKKSRPIRITPPLSHTTKQPQRILGPPNLTQIRYYHIESLHIPGNPTELHLHQHLLHLRIQPKRILLATKLTNAFKHGIVRPYTKLKSSAIHLSGEPLSFLELPIHAPASDQQITRLFVGEKLPSQILHHLLRVTREAL</sequence>
<feature type="region of interest" description="Disordered" evidence="1">
    <location>
        <begin position="47"/>
        <end position="72"/>
    </location>
</feature>
<dbReference type="Proteomes" id="UP001374535">
    <property type="component" value="Chromosome 9"/>
</dbReference>
<reference evidence="2 3" key="1">
    <citation type="journal article" date="2023" name="Life. Sci Alliance">
        <title>Evolutionary insights into 3D genome organization and epigenetic landscape of Vigna mungo.</title>
        <authorList>
            <person name="Junaid A."/>
            <person name="Singh B."/>
            <person name="Bhatia S."/>
        </authorList>
    </citation>
    <scope>NUCLEOTIDE SEQUENCE [LARGE SCALE GENOMIC DNA]</scope>
    <source>
        <strain evidence="2">Urdbean</strain>
    </source>
</reference>
<dbReference type="EMBL" id="CP144692">
    <property type="protein sequence ID" value="WVY97715.1"/>
    <property type="molecule type" value="Genomic_DNA"/>
</dbReference>